<dbReference type="InterPro" id="IPR050364">
    <property type="entry name" value="Cytochrome_P450_fung"/>
</dbReference>
<comment type="similarity">
    <text evidence="3">Belongs to the cytochrome P450 family.</text>
</comment>
<dbReference type="GO" id="GO:0016705">
    <property type="term" value="F:oxidoreductase activity, acting on paired donors, with incorporation or reduction of molecular oxygen"/>
    <property type="evidence" value="ECO:0007669"/>
    <property type="project" value="InterPro"/>
</dbReference>
<dbReference type="InterPro" id="IPR002401">
    <property type="entry name" value="Cyt_P450_E_grp-I"/>
</dbReference>
<feature type="compositionally biased region" description="Polar residues" evidence="11">
    <location>
        <begin position="1076"/>
        <end position="1091"/>
    </location>
</feature>
<keyword evidence="6" id="KW-0560">Oxidoreductase</keyword>
<dbReference type="EMBL" id="ML178819">
    <property type="protein sequence ID" value="TFL03977.1"/>
    <property type="molecule type" value="Genomic_DNA"/>
</dbReference>
<keyword evidence="7 9" id="KW-0408">Iron</keyword>
<dbReference type="GO" id="GO:0020037">
    <property type="term" value="F:heme binding"/>
    <property type="evidence" value="ECO:0007669"/>
    <property type="project" value="InterPro"/>
</dbReference>
<feature type="compositionally biased region" description="Low complexity" evidence="11">
    <location>
        <begin position="501"/>
        <end position="528"/>
    </location>
</feature>
<evidence type="ECO:0000313" key="13">
    <source>
        <dbReference type="Proteomes" id="UP000305067"/>
    </source>
</evidence>
<evidence type="ECO:0008006" key="14">
    <source>
        <dbReference type="Google" id="ProtNLM"/>
    </source>
</evidence>
<feature type="compositionally biased region" description="Low complexity" evidence="11">
    <location>
        <begin position="1022"/>
        <end position="1037"/>
    </location>
</feature>
<evidence type="ECO:0000256" key="3">
    <source>
        <dbReference type="ARBA" id="ARBA00010617"/>
    </source>
</evidence>
<dbReference type="GO" id="GO:0005506">
    <property type="term" value="F:iron ion binding"/>
    <property type="evidence" value="ECO:0007669"/>
    <property type="project" value="InterPro"/>
</dbReference>
<name>A0A5C3QQY6_9AGAR</name>
<feature type="region of interest" description="Disordered" evidence="11">
    <location>
        <begin position="717"/>
        <end position="756"/>
    </location>
</feature>
<proteinExistence type="inferred from homology"/>
<evidence type="ECO:0000256" key="5">
    <source>
        <dbReference type="ARBA" id="ARBA00022723"/>
    </source>
</evidence>
<reference evidence="12 13" key="1">
    <citation type="journal article" date="2019" name="Nat. Ecol. Evol.">
        <title>Megaphylogeny resolves global patterns of mushroom evolution.</title>
        <authorList>
            <person name="Varga T."/>
            <person name="Krizsan K."/>
            <person name="Foldi C."/>
            <person name="Dima B."/>
            <person name="Sanchez-Garcia M."/>
            <person name="Sanchez-Ramirez S."/>
            <person name="Szollosi G.J."/>
            <person name="Szarkandi J.G."/>
            <person name="Papp V."/>
            <person name="Albert L."/>
            <person name="Andreopoulos W."/>
            <person name="Angelini C."/>
            <person name="Antonin V."/>
            <person name="Barry K.W."/>
            <person name="Bougher N.L."/>
            <person name="Buchanan P."/>
            <person name="Buyck B."/>
            <person name="Bense V."/>
            <person name="Catcheside P."/>
            <person name="Chovatia M."/>
            <person name="Cooper J."/>
            <person name="Damon W."/>
            <person name="Desjardin D."/>
            <person name="Finy P."/>
            <person name="Geml J."/>
            <person name="Haridas S."/>
            <person name="Hughes K."/>
            <person name="Justo A."/>
            <person name="Karasinski D."/>
            <person name="Kautmanova I."/>
            <person name="Kiss B."/>
            <person name="Kocsube S."/>
            <person name="Kotiranta H."/>
            <person name="LaButti K.M."/>
            <person name="Lechner B.E."/>
            <person name="Liimatainen K."/>
            <person name="Lipzen A."/>
            <person name="Lukacs Z."/>
            <person name="Mihaltcheva S."/>
            <person name="Morgado L.N."/>
            <person name="Niskanen T."/>
            <person name="Noordeloos M.E."/>
            <person name="Ohm R.A."/>
            <person name="Ortiz-Santana B."/>
            <person name="Ovrebo C."/>
            <person name="Racz N."/>
            <person name="Riley R."/>
            <person name="Savchenko A."/>
            <person name="Shiryaev A."/>
            <person name="Soop K."/>
            <person name="Spirin V."/>
            <person name="Szebenyi C."/>
            <person name="Tomsovsky M."/>
            <person name="Tulloss R.E."/>
            <person name="Uehling J."/>
            <person name="Grigoriev I.V."/>
            <person name="Vagvolgyi C."/>
            <person name="Papp T."/>
            <person name="Martin F.M."/>
            <person name="Miettinen O."/>
            <person name="Hibbett D.S."/>
            <person name="Nagy L.G."/>
        </authorList>
    </citation>
    <scope>NUCLEOTIDE SEQUENCE [LARGE SCALE GENOMIC DNA]</scope>
    <source>
        <strain evidence="12 13">CBS 309.79</strain>
    </source>
</reference>
<feature type="compositionally biased region" description="Low complexity" evidence="11">
    <location>
        <begin position="448"/>
        <end position="461"/>
    </location>
</feature>
<dbReference type="Proteomes" id="UP000305067">
    <property type="component" value="Unassembled WGS sequence"/>
</dbReference>
<feature type="region of interest" description="Disordered" evidence="11">
    <location>
        <begin position="448"/>
        <end position="530"/>
    </location>
</feature>
<feature type="compositionally biased region" description="Basic and acidic residues" evidence="11">
    <location>
        <begin position="843"/>
        <end position="866"/>
    </location>
</feature>
<dbReference type="Gene3D" id="1.10.630.10">
    <property type="entry name" value="Cytochrome P450"/>
    <property type="match status" value="1"/>
</dbReference>
<evidence type="ECO:0000256" key="10">
    <source>
        <dbReference type="SAM" id="Coils"/>
    </source>
</evidence>
<evidence type="ECO:0000256" key="9">
    <source>
        <dbReference type="PIRSR" id="PIRSR602401-1"/>
    </source>
</evidence>
<keyword evidence="10" id="KW-0175">Coiled coil</keyword>
<gene>
    <name evidence="12" type="ORF">BDV98DRAFT_654468</name>
</gene>
<feature type="region of interest" description="Disordered" evidence="11">
    <location>
        <begin position="1059"/>
        <end position="1124"/>
    </location>
</feature>
<evidence type="ECO:0000256" key="7">
    <source>
        <dbReference type="ARBA" id="ARBA00023004"/>
    </source>
</evidence>
<evidence type="ECO:0000256" key="1">
    <source>
        <dbReference type="ARBA" id="ARBA00001971"/>
    </source>
</evidence>
<keyword evidence="5 9" id="KW-0479">Metal-binding</keyword>
<evidence type="ECO:0000256" key="11">
    <source>
        <dbReference type="SAM" id="MobiDB-lite"/>
    </source>
</evidence>
<dbReference type="PANTHER" id="PTHR46300">
    <property type="entry name" value="P450, PUTATIVE (EUROFUNG)-RELATED-RELATED"/>
    <property type="match status" value="1"/>
</dbReference>
<accession>A0A5C3QQY6</accession>
<dbReference type="PANTHER" id="PTHR46300:SF7">
    <property type="entry name" value="P450, PUTATIVE (EUROFUNG)-RELATED"/>
    <property type="match status" value="1"/>
</dbReference>
<evidence type="ECO:0000313" key="12">
    <source>
        <dbReference type="EMBL" id="TFL03977.1"/>
    </source>
</evidence>
<feature type="coiled-coil region" evidence="10">
    <location>
        <begin position="918"/>
        <end position="959"/>
    </location>
</feature>
<feature type="compositionally biased region" description="Polar residues" evidence="11">
    <location>
        <begin position="486"/>
        <end position="500"/>
    </location>
</feature>
<keyword evidence="4 9" id="KW-0349">Heme</keyword>
<feature type="region of interest" description="Disordered" evidence="11">
    <location>
        <begin position="384"/>
        <end position="427"/>
    </location>
</feature>
<feature type="compositionally biased region" description="Polar residues" evidence="11">
    <location>
        <begin position="869"/>
        <end position="889"/>
    </location>
</feature>
<dbReference type="SUPFAM" id="SSF48264">
    <property type="entry name" value="Cytochrome P450"/>
    <property type="match status" value="1"/>
</dbReference>
<keyword evidence="8" id="KW-0503">Monooxygenase</keyword>
<dbReference type="InterPro" id="IPR036396">
    <property type="entry name" value="Cyt_P450_sf"/>
</dbReference>
<sequence length="1124" mass="123058">MSKGPSAIGSILMRMSHGYIPKEDEDPLITLNETAVREFYEANKPGVWLVDSFPILKHMPAWLPGGGFQRIGQKYRKTNVDQTEMAYKFVLDEMEYKRALPSFTSAALESDSMSPDEQHALKYIAAALYGGGLDPVLATASTFFLAMLLFPEVQVKAQEEVDRVIGSSRLPEVKDRERMPYLSAMHKEVYRWHTVLPLGTAQFFVTIPLLYAYTSAESDVYQGYDIPKETLVLSNYWQIAHDPINYDSPMDFNPDRFLGETKAIDPSKYIFGFGRRRCPGMEVTGDTLFIIMATVLSVFRLRNWQDADGKEHLPKAEFLPGIVTHPKPFRFLAEPRSSEARQLLEVLQSELADKIEPSQIRFRRDLQVVKHARRRNRHATCARCTMLPPSQPSTSQMNQESIDRGNGVPSDGQVRPRTAENSPIIPGHAFNGVSGPLVFMSVQASSAAGSSAPSSSVAGQSRPPLSHSVPSQQHNSAFSPLRQPGAGQSPSQTSISWPSQSHSTLATSLPSAAPSATGASSNTAGAASVGHLSARTGQVPRQQGASGQSAPLGDGDLAWLQQAVSPYLAIARQALDQSFGELGIKLLTQEKQSQAEKARLQSRLQQMQKEHETALASILQQHRDQLAQVQGLAHQEIAKGRQENAKGRQMLERLAGEQRATKRQAAEMQASKDKIIQLQEEELRRMAANLKEATKRKEDADTEVMRLKATRAFEKGSSMNPIQIKEEPRTSPFASAHFEKSPPSTGSGPPRPDPLLLHDEVSARATSEEREVTHMFVSPIAESTPHPQTIIADLRFQLDHAAKEIAQGKESRELISTLRTRLDRLKKQTEELKGQLSTLRAEGGQRLERADEEAKQKAEAEPKRMLAETLSNTASSKLTTEMSSRRTPPNASPLEEGELDLAADDAKANKVAQLSVSLHETETKLHTMKEDRDRLSERVLLAEAESRTAQEEAATAKEESAKWKNIFGALQKKVVERKAASANTQSGSAQEQAASSASDPSRPSPCPAPTGGSVASVPVNTPAKVASPSPAVDSSSPLKFLNVTPKPINLRPVHKPKVAFPFRNKPRSINGPILSSAPTSAPRTEATSAVQPTRKRDSSSSLSDEPTLSVNSSSKKPRLDEGPT</sequence>
<feature type="compositionally biased region" description="Low complexity" evidence="11">
    <location>
        <begin position="1099"/>
        <end position="1109"/>
    </location>
</feature>
<feature type="compositionally biased region" description="Polar residues" evidence="11">
    <location>
        <begin position="468"/>
        <end position="478"/>
    </location>
</feature>
<evidence type="ECO:0000256" key="8">
    <source>
        <dbReference type="ARBA" id="ARBA00023033"/>
    </source>
</evidence>
<feature type="region of interest" description="Disordered" evidence="11">
    <location>
        <begin position="834"/>
        <end position="895"/>
    </location>
</feature>
<dbReference type="InterPro" id="IPR001128">
    <property type="entry name" value="Cyt_P450"/>
</dbReference>
<dbReference type="GO" id="GO:0004497">
    <property type="term" value="F:monooxygenase activity"/>
    <property type="evidence" value="ECO:0007669"/>
    <property type="project" value="UniProtKB-KW"/>
</dbReference>
<organism evidence="12 13">
    <name type="scientific">Pterulicium gracile</name>
    <dbReference type="NCBI Taxonomy" id="1884261"/>
    <lineage>
        <taxon>Eukaryota</taxon>
        <taxon>Fungi</taxon>
        <taxon>Dikarya</taxon>
        <taxon>Basidiomycota</taxon>
        <taxon>Agaricomycotina</taxon>
        <taxon>Agaricomycetes</taxon>
        <taxon>Agaricomycetidae</taxon>
        <taxon>Agaricales</taxon>
        <taxon>Pleurotineae</taxon>
        <taxon>Pterulaceae</taxon>
        <taxon>Pterulicium</taxon>
    </lineage>
</organism>
<dbReference type="PROSITE" id="PS00086">
    <property type="entry name" value="CYTOCHROME_P450"/>
    <property type="match status" value="1"/>
</dbReference>
<dbReference type="AlphaFoldDB" id="A0A5C3QQY6"/>
<evidence type="ECO:0000256" key="4">
    <source>
        <dbReference type="ARBA" id="ARBA00022617"/>
    </source>
</evidence>
<protein>
    <recommendedName>
        <fullName evidence="14">Cytochrome P450</fullName>
    </recommendedName>
</protein>
<keyword evidence="13" id="KW-1185">Reference proteome</keyword>
<dbReference type="STRING" id="1884261.A0A5C3QQY6"/>
<dbReference type="PRINTS" id="PR00463">
    <property type="entry name" value="EP450I"/>
</dbReference>
<comment type="cofactor">
    <cofactor evidence="1 9">
        <name>heme</name>
        <dbReference type="ChEBI" id="CHEBI:30413"/>
    </cofactor>
</comment>
<evidence type="ECO:0000256" key="6">
    <source>
        <dbReference type="ARBA" id="ARBA00023002"/>
    </source>
</evidence>
<feature type="coiled-coil region" evidence="10">
    <location>
        <begin position="661"/>
        <end position="710"/>
    </location>
</feature>
<dbReference type="InterPro" id="IPR017972">
    <property type="entry name" value="Cyt_P450_CS"/>
</dbReference>
<feature type="compositionally biased region" description="Low complexity" evidence="11">
    <location>
        <begin position="985"/>
        <end position="1001"/>
    </location>
</feature>
<dbReference type="OrthoDB" id="2789670at2759"/>
<comment type="pathway">
    <text evidence="2">Secondary metabolite biosynthesis.</text>
</comment>
<feature type="coiled-coil region" evidence="10">
    <location>
        <begin position="590"/>
        <end position="617"/>
    </location>
</feature>
<feature type="region of interest" description="Disordered" evidence="11">
    <location>
        <begin position="978"/>
        <end position="1039"/>
    </location>
</feature>
<evidence type="ECO:0000256" key="2">
    <source>
        <dbReference type="ARBA" id="ARBA00005179"/>
    </source>
</evidence>
<feature type="binding site" description="axial binding residue" evidence="9">
    <location>
        <position position="278"/>
    </location>
    <ligand>
        <name>heme</name>
        <dbReference type="ChEBI" id="CHEBI:30413"/>
    </ligand>
    <ligandPart>
        <name>Fe</name>
        <dbReference type="ChEBI" id="CHEBI:18248"/>
    </ligandPart>
</feature>
<dbReference type="Pfam" id="PF00067">
    <property type="entry name" value="p450"/>
    <property type="match status" value="1"/>
</dbReference>